<evidence type="ECO:0000313" key="1">
    <source>
        <dbReference type="EMBL" id="MED6109780.1"/>
    </source>
</evidence>
<dbReference type="Proteomes" id="UP001341840">
    <property type="component" value="Unassembled WGS sequence"/>
</dbReference>
<evidence type="ECO:0008006" key="3">
    <source>
        <dbReference type="Google" id="ProtNLM"/>
    </source>
</evidence>
<proteinExistence type="predicted"/>
<comment type="caution">
    <text evidence="1">The sequence shown here is derived from an EMBL/GenBank/DDBJ whole genome shotgun (WGS) entry which is preliminary data.</text>
</comment>
<protein>
    <recommendedName>
        <fullName evidence="3">RNase H type-1 domain-containing protein</fullName>
    </recommendedName>
</protein>
<organism evidence="1 2">
    <name type="scientific">Stylosanthes scabra</name>
    <dbReference type="NCBI Taxonomy" id="79078"/>
    <lineage>
        <taxon>Eukaryota</taxon>
        <taxon>Viridiplantae</taxon>
        <taxon>Streptophyta</taxon>
        <taxon>Embryophyta</taxon>
        <taxon>Tracheophyta</taxon>
        <taxon>Spermatophyta</taxon>
        <taxon>Magnoliopsida</taxon>
        <taxon>eudicotyledons</taxon>
        <taxon>Gunneridae</taxon>
        <taxon>Pentapetalae</taxon>
        <taxon>rosids</taxon>
        <taxon>fabids</taxon>
        <taxon>Fabales</taxon>
        <taxon>Fabaceae</taxon>
        <taxon>Papilionoideae</taxon>
        <taxon>50 kb inversion clade</taxon>
        <taxon>dalbergioids sensu lato</taxon>
        <taxon>Dalbergieae</taxon>
        <taxon>Pterocarpus clade</taxon>
        <taxon>Stylosanthes</taxon>
    </lineage>
</organism>
<evidence type="ECO:0000313" key="2">
    <source>
        <dbReference type="Proteomes" id="UP001341840"/>
    </source>
</evidence>
<keyword evidence="2" id="KW-1185">Reference proteome</keyword>
<sequence length="144" mass="16173">MGSQEGRAPVRVVDGTLLLPWSLMSFLSDGESLIPCLVLVSPATELSLSNQSTTCFRSRLDRGIAYEMIMVYLVQYGHSVKSLSWVFMEFYQQVVLIQRTTNTAADFLAKYAVERNIAHMELLRPLNNMQTVLSYNPSSSSVRS</sequence>
<name>A0ABU6QCZ4_9FABA</name>
<accession>A0ABU6QCZ4</accession>
<dbReference type="EMBL" id="JASCZI010000181">
    <property type="protein sequence ID" value="MED6109780.1"/>
    <property type="molecule type" value="Genomic_DNA"/>
</dbReference>
<reference evidence="1 2" key="1">
    <citation type="journal article" date="2023" name="Plants (Basel)">
        <title>Bridging the Gap: Combining Genomics and Transcriptomics Approaches to Understand Stylosanthes scabra, an Orphan Legume from the Brazilian Caatinga.</title>
        <authorList>
            <person name="Ferreira-Neto J.R.C."/>
            <person name="da Silva M.D."/>
            <person name="Binneck E."/>
            <person name="de Melo N.F."/>
            <person name="da Silva R.H."/>
            <person name="de Melo A.L.T.M."/>
            <person name="Pandolfi V."/>
            <person name="Bustamante F.O."/>
            <person name="Brasileiro-Vidal A.C."/>
            <person name="Benko-Iseppon A.M."/>
        </authorList>
    </citation>
    <scope>NUCLEOTIDE SEQUENCE [LARGE SCALE GENOMIC DNA]</scope>
    <source>
        <tissue evidence="1">Leaves</tissue>
    </source>
</reference>
<gene>
    <name evidence="1" type="ORF">PIB30_036723</name>
</gene>